<evidence type="ECO:0000313" key="5">
    <source>
        <dbReference type="Proteomes" id="UP001209878"/>
    </source>
</evidence>
<evidence type="ECO:0000259" key="3">
    <source>
        <dbReference type="Pfam" id="PF16206"/>
    </source>
</evidence>
<dbReference type="PANTHER" id="PTHR34199:SF4">
    <property type="entry name" value="ARM REPEAT SUPERFAMILY PROTEIN"/>
    <property type="match status" value="1"/>
</dbReference>
<proteinExistence type="predicted"/>
<gene>
    <name evidence="4" type="ORF">NP493_305g02026</name>
</gene>
<reference evidence="4" key="1">
    <citation type="journal article" date="2023" name="Mol. Biol. Evol.">
        <title>Third-Generation Sequencing Reveals the Adaptive Role of the Epigenome in Three Deep-Sea Polychaetes.</title>
        <authorList>
            <person name="Perez M."/>
            <person name="Aroh O."/>
            <person name="Sun Y."/>
            <person name="Lan Y."/>
            <person name="Juniper S.K."/>
            <person name="Young C.R."/>
            <person name="Angers B."/>
            <person name="Qian P.Y."/>
        </authorList>
    </citation>
    <scope>NUCLEOTIDE SEQUENCE</scope>
    <source>
        <strain evidence="4">R07B-5</strain>
    </source>
</reference>
<sequence>MLLLPLQELSGIIHADIRHKQLECILQILHSNGDTLNQGWPLVLGVIGAISNEQGENLIRLAFQSLQLVVTDFLPTMPCSCLQVCVDVAGRFGLQTRELNISLTAIGLLWNISDYFSQNHERIVGELAGEPGGGSEGELTLPPYDALWMSVFLRLGELCVDQRPAVRKSAGQTLFSTITTHGALLQPHTWQTVLWKVLFPLLDNVKKLSAIASGRRDDTNEENILMHHSRDTAQKQWAETQVLTLAGVARVFYSHRTELQQLGDFPRAWVLLLEYIEVAALCKNGEVSLAALKSFQEILHPNGVTTPDTPHGDPTKGPLPKLDPVPRMAGDHSIPKDLGKVTKICAGDPDEEAALWSTAWRVWLSIGTAATTPPAPTEDKSQLYIPSQAFLTSLVMIFPALYQHIKHRFVVADLLKLSSVLQRALTVPVHSDSSPFIIPIGEVTLTALQSAILAAIKEVMLGSENIQVMYPEVFHQLLTYVEYTVKPPKFGKVEAKSVSAVKGTQADWVAMNYVPFAEAIVGMVTELYRATAKHPSVIHGHVLQNIVKVRLLFHYADYIFVTS</sequence>
<dbReference type="Pfam" id="PF09324">
    <property type="entry name" value="Sec7-like_HDS"/>
    <property type="match status" value="1"/>
</dbReference>
<dbReference type="InterPro" id="IPR032817">
    <property type="entry name" value="Mon2_C"/>
</dbReference>
<comment type="caution">
    <text evidence="4">The sequence shown here is derived from an EMBL/GenBank/DDBJ whole genome shotgun (WGS) entry which is preliminary data.</text>
</comment>
<dbReference type="Pfam" id="PF16206">
    <property type="entry name" value="Mon2_C"/>
    <property type="match status" value="1"/>
</dbReference>
<dbReference type="Proteomes" id="UP001209878">
    <property type="component" value="Unassembled WGS sequence"/>
</dbReference>
<evidence type="ECO:0000259" key="2">
    <source>
        <dbReference type="Pfam" id="PF09324"/>
    </source>
</evidence>
<dbReference type="PANTHER" id="PTHR34199">
    <property type="entry name" value="NUMOD3 MOTIF FAMILY PROTEIN, EXPRESSED"/>
    <property type="match status" value="1"/>
</dbReference>
<protein>
    <recommendedName>
        <fullName evidence="6">Protein MON2 homolog</fullName>
    </recommendedName>
</protein>
<dbReference type="SUPFAM" id="SSF48371">
    <property type="entry name" value="ARM repeat"/>
    <property type="match status" value="1"/>
</dbReference>
<evidence type="ECO:0000313" key="4">
    <source>
        <dbReference type="EMBL" id="KAK2183610.1"/>
    </source>
</evidence>
<accession>A0AAD9NV65</accession>
<evidence type="ECO:0000256" key="1">
    <source>
        <dbReference type="SAM" id="MobiDB-lite"/>
    </source>
</evidence>
<keyword evidence="5" id="KW-1185">Reference proteome</keyword>
<feature type="region of interest" description="Disordered" evidence="1">
    <location>
        <begin position="303"/>
        <end position="323"/>
    </location>
</feature>
<feature type="domain" description="Mon2/Sec7/BIG1-like HDS" evidence="2">
    <location>
        <begin position="2"/>
        <end position="67"/>
    </location>
</feature>
<dbReference type="AlphaFoldDB" id="A0AAD9NV65"/>
<dbReference type="EMBL" id="JAODUO010000304">
    <property type="protein sequence ID" value="KAK2183610.1"/>
    <property type="molecule type" value="Genomic_DNA"/>
</dbReference>
<evidence type="ECO:0008006" key="6">
    <source>
        <dbReference type="Google" id="ProtNLM"/>
    </source>
</evidence>
<dbReference type="InterPro" id="IPR016024">
    <property type="entry name" value="ARM-type_fold"/>
</dbReference>
<organism evidence="4 5">
    <name type="scientific">Ridgeia piscesae</name>
    <name type="common">Tubeworm</name>
    <dbReference type="NCBI Taxonomy" id="27915"/>
    <lineage>
        <taxon>Eukaryota</taxon>
        <taxon>Metazoa</taxon>
        <taxon>Spiralia</taxon>
        <taxon>Lophotrochozoa</taxon>
        <taxon>Annelida</taxon>
        <taxon>Polychaeta</taxon>
        <taxon>Sedentaria</taxon>
        <taxon>Canalipalpata</taxon>
        <taxon>Sabellida</taxon>
        <taxon>Siboglinidae</taxon>
        <taxon>Ridgeia</taxon>
    </lineage>
</organism>
<name>A0AAD9NV65_RIDPI</name>
<feature type="domain" description="Mon2 C-terminal" evidence="3">
    <location>
        <begin position="71"/>
        <end position="549"/>
    </location>
</feature>
<dbReference type="InterPro" id="IPR015403">
    <property type="entry name" value="Mon2/Sec7/BIG1-like_HDS"/>
</dbReference>